<feature type="compositionally biased region" description="Basic and acidic residues" evidence="1">
    <location>
        <begin position="56"/>
        <end position="87"/>
    </location>
</feature>
<feature type="signal peptide" evidence="2">
    <location>
        <begin position="1"/>
        <end position="23"/>
    </location>
</feature>
<feature type="compositionally biased region" description="Low complexity" evidence="1">
    <location>
        <begin position="88"/>
        <end position="105"/>
    </location>
</feature>
<organism evidence="3 4">
    <name type="scientific">Peiella sedimenti</name>
    <dbReference type="NCBI Taxonomy" id="3061083"/>
    <lineage>
        <taxon>Bacteria</taxon>
        <taxon>Pseudomonadati</taxon>
        <taxon>Pseudomonadota</taxon>
        <taxon>Alphaproteobacteria</taxon>
        <taxon>Caulobacterales</taxon>
        <taxon>Caulobacteraceae</taxon>
        <taxon>Peiella</taxon>
    </lineage>
</organism>
<gene>
    <name evidence="3" type="ORF">Q0812_08250</name>
</gene>
<proteinExistence type="predicted"/>
<feature type="compositionally biased region" description="Low complexity" evidence="1">
    <location>
        <begin position="112"/>
        <end position="124"/>
    </location>
</feature>
<evidence type="ECO:0000256" key="1">
    <source>
        <dbReference type="SAM" id="MobiDB-lite"/>
    </source>
</evidence>
<comment type="caution">
    <text evidence="3">The sequence shown here is derived from an EMBL/GenBank/DDBJ whole genome shotgun (WGS) entry which is preliminary data.</text>
</comment>
<evidence type="ECO:0008006" key="5">
    <source>
        <dbReference type="Google" id="ProtNLM"/>
    </source>
</evidence>
<protein>
    <recommendedName>
        <fullName evidence="5">PRC-barrel domain-containing protein</fullName>
    </recommendedName>
</protein>
<name>A0ABT8SQ14_9CAUL</name>
<accession>A0ABT8SQ14</accession>
<evidence type="ECO:0000313" key="3">
    <source>
        <dbReference type="EMBL" id="MDO1559417.1"/>
    </source>
</evidence>
<sequence>MRTPVKTLLLGAALGALALPATAQVVGGVTGNVTGQVRTPSLDRPMNDVSTTARTAVDEAREAREQAEDTRRQVGETVREEARDARRAQPSATAQANANANAGLSADEDGAETNANASASGSTAVSPGAEVRTATGEVLGQLVSAGRTADGAAGLLIADAQGVQRVLPMDKVSASGGAVVTTLTTTEVQGLPVVEAEAQGDAEAEVSADDE</sequence>
<evidence type="ECO:0000313" key="4">
    <source>
        <dbReference type="Proteomes" id="UP001169063"/>
    </source>
</evidence>
<reference evidence="3" key="1">
    <citation type="submission" date="2023-07" db="EMBL/GenBank/DDBJ databases">
        <title>Brevundimonas soil sp. nov., isolated from the soil of chemical plant.</title>
        <authorList>
            <person name="Wu N."/>
        </authorList>
    </citation>
    <scope>NUCLEOTIDE SEQUENCE</scope>
    <source>
        <strain evidence="3">XZ-24</strain>
    </source>
</reference>
<keyword evidence="4" id="KW-1185">Reference proteome</keyword>
<feature type="chain" id="PRO_5046744686" description="PRC-barrel domain-containing protein" evidence="2">
    <location>
        <begin position="24"/>
        <end position="211"/>
    </location>
</feature>
<evidence type="ECO:0000256" key="2">
    <source>
        <dbReference type="SAM" id="SignalP"/>
    </source>
</evidence>
<keyword evidence="2" id="KW-0732">Signal</keyword>
<dbReference type="Proteomes" id="UP001169063">
    <property type="component" value="Unassembled WGS sequence"/>
</dbReference>
<feature type="region of interest" description="Disordered" evidence="1">
    <location>
        <begin position="36"/>
        <end position="129"/>
    </location>
</feature>
<dbReference type="EMBL" id="JAUKTR010000003">
    <property type="protein sequence ID" value="MDO1559417.1"/>
    <property type="molecule type" value="Genomic_DNA"/>
</dbReference>
<dbReference type="RefSeq" id="WP_302109847.1">
    <property type="nucleotide sequence ID" value="NZ_JAUKTR010000003.1"/>
</dbReference>